<evidence type="ECO:0000313" key="5">
    <source>
        <dbReference type="EMBL" id="QEP35630.1"/>
    </source>
</evidence>
<keyword evidence="4" id="KW-0408">Iron</keyword>
<dbReference type="InterPro" id="IPR016131">
    <property type="entry name" value="Haemerythrin_Fe_BS"/>
</dbReference>
<dbReference type="InterPro" id="IPR012827">
    <property type="entry name" value="Hemerythrin_metal-bd"/>
</dbReference>
<dbReference type="OrthoDB" id="9774644at2"/>
<dbReference type="SUPFAM" id="SSF47188">
    <property type="entry name" value="Hemerythrin-like"/>
    <property type="match status" value="2"/>
</dbReference>
<accession>A0A5C2H9H4</accession>
<dbReference type="AlphaFoldDB" id="A0A5C2H9H4"/>
<dbReference type="EMBL" id="CP035928">
    <property type="protein sequence ID" value="QEP35630.1"/>
    <property type="molecule type" value="Genomic_DNA"/>
</dbReference>
<keyword evidence="2" id="KW-0561">Oxygen transport</keyword>
<dbReference type="InterPro" id="IPR035938">
    <property type="entry name" value="Hemerythrin-like_sf"/>
</dbReference>
<keyword evidence="3" id="KW-0479">Metal-binding</keyword>
<evidence type="ECO:0000256" key="3">
    <source>
        <dbReference type="ARBA" id="ARBA00022723"/>
    </source>
</evidence>
<evidence type="ECO:0000256" key="1">
    <source>
        <dbReference type="ARBA" id="ARBA00010587"/>
    </source>
</evidence>
<dbReference type="InterPro" id="IPR050669">
    <property type="entry name" value="Hemerythrin"/>
</dbReference>
<dbReference type="InterPro" id="IPR012312">
    <property type="entry name" value="Hemerythrin-like"/>
</dbReference>
<dbReference type="GO" id="GO:0046872">
    <property type="term" value="F:metal ion binding"/>
    <property type="evidence" value="ECO:0007669"/>
    <property type="project" value="UniProtKB-KW"/>
</dbReference>
<sequence length="285" mass="34549">MSKDITKKEILWKAEYIVNIEAIDKEHKNLFELSQKALEVNSELTLNSDKEDLKTILLKLLKYLKIHFINEQNYMKSVNYPDYENHLLLHKYMVEELINLIKNIDKYNFKETETLLYEFIKEYFLNHIMTEDKKIAIWNTPTQNLKDRIAWKDIYKVNNQFIDKEHQVLFDIAREAVSIKGTHQEKVQKLKTIISKLYDYMKTHFKNEEKHMKSIKYPKLEEHIKFHEGIIISLNNFIKRIPTIHIDEFEKELVKMIDITLLQHIIQEDRKIIQWEKTNKKQQTK</sequence>
<keyword evidence="6" id="KW-1185">Reference proteome</keyword>
<reference evidence="5 6" key="3">
    <citation type="submission" date="2019-09" db="EMBL/GenBank/DDBJ databases">
        <title>Taxonomic note: a critical rebuttal of the proposed division of the genus Arcobacter into six genera, emended descriptions of Arcobacter anaerophilus and the genus Arcobacter, and an assessment of genus-level boundaries for Epsilonproteobacteria using in silico genomic comparator tools.</title>
        <authorList>
            <person name="On S.L.W."/>
            <person name="Miller W.G."/>
            <person name="Biggs P."/>
            <person name="Cornelius A."/>
            <person name="Vandamme P."/>
        </authorList>
    </citation>
    <scope>NUCLEOTIDE SEQUENCE [LARGE SCALE GENOMIC DNA]</scope>
    <source>
        <strain evidence="5 6">LMG 26638</strain>
    </source>
</reference>
<dbReference type="PANTHER" id="PTHR37164:SF1">
    <property type="entry name" value="BACTERIOHEMERYTHRIN"/>
    <property type="match status" value="1"/>
</dbReference>
<dbReference type="RefSeq" id="WP_130234515.1">
    <property type="nucleotide sequence ID" value="NZ_BMEF01000026.1"/>
</dbReference>
<organism evidence="5 6">
    <name type="scientific">Malaciobacter pacificus</name>
    <dbReference type="NCBI Taxonomy" id="1080223"/>
    <lineage>
        <taxon>Bacteria</taxon>
        <taxon>Pseudomonadati</taxon>
        <taxon>Campylobacterota</taxon>
        <taxon>Epsilonproteobacteria</taxon>
        <taxon>Campylobacterales</taxon>
        <taxon>Arcobacteraceae</taxon>
        <taxon>Malaciobacter</taxon>
    </lineage>
</organism>
<comment type="similarity">
    <text evidence="1">Belongs to the hemerythrin family.</text>
</comment>
<name>A0A5C2H9H4_9BACT</name>
<keyword evidence="2" id="KW-0813">Transport</keyword>
<evidence type="ECO:0000256" key="4">
    <source>
        <dbReference type="ARBA" id="ARBA00023004"/>
    </source>
</evidence>
<reference evidence="5 6" key="1">
    <citation type="submission" date="2019-09" db="EMBL/GenBank/DDBJ databases">
        <title>Complete genome sequencing of four Arcobacter species reveals a diverse suite of mobile elements.</title>
        <authorList>
            <person name="Miller W.G."/>
            <person name="Yee E."/>
            <person name="Bono J.L."/>
        </authorList>
    </citation>
    <scope>NUCLEOTIDE SEQUENCE [LARGE SCALE GENOMIC DNA]</scope>
    <source>
        <strain evidence="5 6">LMG 26638</strain>
    </source>
</reference>
<dbReference type="GO" id="GO:0005344">
    <property type="term" value="F:oxygen carrier activity"/>
    <property type="evidence" value="ECO:0007669"/>
    <property type="project" value="UniProtKB-KW"/>
</dbReference>
<dbReference type="PANTHER" id="PTHR37164">
    <property type="entry name" value="BACTERIOHEMERYTHRIN"/>
    <property type="match status" value="1"/>
</dbReference>
<proteinExistence type="inferred from homology"/>
<reference evidence="6" key="2">
    <citation type="submission" date="2019-09" db="EMBL/GenBank/DDBJ databases">
        <title>Complete genome sequencing of four Arcobacter species reveals a diverse suite of mobile elements.</title>
        <authorList>
            <person name="On S.L.W."/>
            <person name="Miller W.G."/>
            <person name="Biggs P."/>
            <person name="Cornelius A."/>
            <person name="Vandamme P."/>
        </authorList>
    </citation>
    <scope>NUCLEOTIDE SEQUENCE [LARGE SCALE GENOMIC DNA]</scope>
    <source>
        <strain evidence="6">LMG 26638</strain>
    </source>
</reference>
<dbReference type="Proteomes" id="UP000322726">
    <property type="component" value="Chromosome"/>
</dbReference>
<protein>
    <submittedName>
        <fullName evidence="5">Hemerythrin (Two domain)</fullName>
    </submittedName>
</protein>
<dbReference type="Pfam" id="PF01814">
    <property type="entry name" value="Hemerythrin"/>
    <property type="match status" value="2"/>
</dbReference>
<gene>
    <name evidence="5" type="ORF">APAC_2589</name>
</gene>
<dbReference type="PROSITE" id="PS00550">
    <property type="entry name" value="HEMERYTHRINS"/>
    <property type="match status" value="2"/>
</dbReference>
<dbReference type="NCBIfam" id="TIGR02481">
    <property type="entry name" value="hemeryth_dom"/>
    <property type="match status" value="2"/>
</dbReference>
<dbReference type="Gene3D" id="1.20.120.50">
    <property type="entry name" value="Hemerythrin-like"/>
    <property type="match status" value="2"/>
</dbReference>
<evidence type="ECO:0000256" key="2">
    <source>
        <dbReference type="ARBA" id="ARBA00022621"/>
    </source>
</evidence>
<dbReference type="KEGG" id="apai:APAC_2589"/>
<dbReference type="CDD" id="cd12107">
    <property type="entry name" value="Hemerythrin"/>
    <property type="match status" value="2"/>
</dbReference>
<evidence type="ECO:0000313" key="6">
    <source>
        <dbReference type="Proteomes" id="UP000322726"/>
    </source>
</evidence>